<evidence type="ECO:0000256" key="3">
    <source>
        <dbReference type="ARBA" id="ARBA00022719"/>
    </source>
</evidence>
<dbReference type="PANTHER" id="PTHR10884">
    <property type="entry name" value="NADH DEHYDROGENASE UBIQUINONE IRON-SULFUR PROTEIN 3"/>
    <property type="match status" value="1"/>
</dbReference>
<protein>
    <recommendedName>
        <fullName evidence="5">NADH-quinone oxidoreductase subunit C</fullName>
        <ecNumber evidence="5">7.1.1.-</ecNumber>
    </recommendedName>
    <alternativeName>
        <fullName evidence="5">NADH dehydrogenase I subunit C</fullName>
    </alternativeName>
    <alternativeName>
        <fullName evidence="5">NDH-1 subunit C</fullName>
    </alternativeName>
</protein>
<dbReference type="EMBL" id="CP081150">
    <property type="protein sequence ID" value="QZA78628.1"/>
    <property type="molecule type" value="Genomic_DNA"/>
</dbReference>
<dbReference type="NCBIfam" id="NF004730">
    <property type="entry name" value="PRK06074.1-1"/>
    <property type="match status" value="1"/>
</dbReference>
<name>A0ABX8Z7T9_9NEIS</name>
<comment type="subunit">
    <text evidence="5">NDH-1 is composed of 14 different subunits. Subunits NuoB, C, D, E, F, and G constitute the peripheral sector of the complex.</text>
</comment>
<evidence type="ECO:0000313" key="9">
    <source>
        <dbReference type="EMBL" id="QZA78628.1"/>
    </source>
</evidence>
<evidence type="ECO:0000256" key="5">
    <source>
        <dbReference type="HAMAP-Rule" id="MF_01357"/>
    </source>
</evidence>
<gene>
    <name evidence="5" type="primary">nuoC</name>
    <name evidence="9" type="ORF">K4H28_04245</name>
</gene>
<dbReference type="HAMAP" id="MF_01357">
    <property type="entry name" value="NDH1_NuoC"/>
    <property type="match status" value="1"/>
</dbReference>
<keyword evidence="10" id="KW-1185">Reference proteome</keyword>
<evidence type="ECO:0000313" key="10">
    <source>
        <dbReference type="Proteomes" id="UP000825679"/>
    </source>
</evidence>
<keyword evidence="2 5" id="KW-0813">Transport</keyword>
<comment type="subcellular location">
    <subcellularLocation>
        <location evidence="5">Cell membrane</location>
        <topology evidence="5">Peripheral membrane protein</topology>
        <orientation evidence="5">Cytoplasmic side</orientation>
    </subcellularLocation>
</comment>
<evidence type="ECO:0000256" key="1">
    <source>
        <dbReference type="ARBA" id="ARBA00007569"/>
    </source>
</evidence>
<keyword evidence="4 5" id="KW-0830">Ubiquinone</keyword>
<dbReference type="Pfam" id="PF00329">
    <property type="entry name" value="Complex1_30kDa"/>
    <property type="match status" value="1"/>
</dbReference>
<keyword evidence="5 6" id="KW-1278">Translocase</keyword>
<dbReference type="Proteomes" id="UP000825679">
    <property type="component" value="Chromosome"/>
</dbReference>
<evidence type="ECO:0000256" key="2">
    <source>
        <dbReference type="ARBA" id="ARBA00022448"/>
    </source>
</evidence>
<comment type="catalytic activity">
    <reaction evidence="5 7">
        <text>a quinone + NADH + 5 H(+)(in) = a quinol + NAD(+) + 4 H(+)(out)</text>
        <dbReference type="Rhea" id="RHEA:57888"/>
        <dbReference type="ChEBI" id="CHEBI:15378"/>
        <dbReference type="ChEBI" id="CHEBI:24646"/>
        <dbReference type="ChEBI" id="CHEBI:57540"/>
        <dbReference type="ChEBI" id="CHEBI:57945"/>
        <dbReference type="ChEBI" id="CHEBI:132124"/>
    </reaction>
</comment>
<dbReference type="SUPFAM" id="SSF143243">
    <property type="entry name" value="Nqo5-like"/>
    <property type="match status" value="1"/>
</dbReference>
<keyword evidence="5 6" id="KW-0520">NAD</keyword>
<dbReference type="EC" id="7.1.1.-" evidence="5"/>
<dbReference type="InterPro" id="IPR020396">
    <property type="entry name" value="NADH_UbQ_OxRdtase_CS"/>
</dbReference>
<comment type="function">
    <text evidence="5">NDH-1 shuttles electrons from NADH, via FMN and iron-sulfur (Fe-S) centers, to quinones in the respiratory chain. The immediate electron acceptor for the enzyme in this species is believed to be ubiquinone. Couples the redox reaction to proton translocation (for every two electrons transferred, four hydrogen ions are translocated across the cytoplasmic membrane), and thus conserves the redox energy in a proton gradient.</text>
</comment>
<evidence type="ECO:0000256" key="6">
    <source>
        <dbReference type="RuleBase" id="RU003456"/>
    </source>
</evidence>
<dbReference type="InterPro" id="IPR010218">
    <property type="entry name" value="NADH_DH_suC"/>
</dbReference>
<sequence length="198" mass="22849">MATKLETLMGSLRAALGEDKIVSLETALDEVTLEVSATNWSEVALQLRDHAQLQFEQLIDACGMDYSAYKDTVWEGCRFATVYHFLSYKFNVRLRVRVFCTDDSFPVVASVVDVWPAINWFERESFDLFGIVYQGHPDLRRLLTDYGFVGHPFRKDFPLSGFVEMRYDAEQARVIYQPVTIDPREITPRIIREENYGG</sequence>
<keyword evidence="5" id="KW-1003">Cell membrane</keyword>
<evidence type="ECO:0000256" key="4">
    <source>
        <dbReference type="ARBA" id="ARBA00023075"/>
    </source>
</evidence>
<accession>A0ABX8Z7T9</accession>
<dbReference type="RefSeq" id="WP_221007157.1">
    <property type="nucleotide sequence ID" value="NZ_CP081150.1"/>
</dbReference>
<evidence type="ECO:0000256" key="7">
    <source>
        <dbReference type="RuleBase" id="RU003582"/>
    </source>
</evidence>
<dbReference type="InterPro" id="IPR037232">
    <property type="entry name" value="NADH_quin_OxRdtase_su_C/D-like"/>
</dbReference>
<dbReference type="PROSITE" id="PS00542">
    <property type="entry name" value="COMPLEX1_30K"/>
    <property type="match status" value="1"/>
</dbReference>
<dbReference type="GO" id="GO:0016491">
    <property type="term" value="F:oxidoreductase activity"/>
    <property type="evidence" value="ECO:0007669"/>
    <property type="project" value="UniProtKB-KW"/>
</dbReference>
<dbReference type="PANTHER" id="PTHR10884:SF14">
    <property type="entry name" value="NADH DEHYDROGENASE [UBIQUINONE] IRON-SULFUR PROTEIN 3, MITOCHONDRIAL"/>
    <property type="match status" value="1"/>
</dbReference>
<evidence type="ECO:0000259" key="8">
    <source>
        <dbReference type="Pfam" id="PF00329"/>
    </source>
</evidence>
<proteinExistence type="inferred from homology"/>
<dbReference type="NCBIfam" id="TIGR01961">
    <property type="entry name" value="NuoC_fam"/>
    <property type="match status" value="1"/>
</dbReference>
<keyword evidence="3 5" id="KW-0874">Quinone</keyword>
<organism evidence="9 10">
    <name type="scientific">Deefgea tanakiae</name>
    <dbReference type="NCBI Taxonomy" id="2865840"/>
    <lineage>
        <taxon>Bacteria</taxon>
        <taxon>Pseudomonadati</taxon>
        <taxon>Pseudomonadota</taxon>
        <taxon>Betaproteobacteria</taxon>
        <taxon>Neisseriales</taxon>
        <taxon>Chitinibacteraceae</taxon>
        <taxon>Deefgea</taxon>
    </lineage>
</organism>
<keyword evidence="5" id="KW-0472">Membrane</keyword>
<comment type="similarity">
    <text evidence="1 5 6">Belongs to the complex I 30 kDa subunit family.</text>
</comment>
<reference evidence="9 10" key="1">
    <citation type="submission" date="2021-08" db="EMBL/GenBank/DDBJ databases">
        <title>complete genome sequencing of Deefgea sp. D25.</title>
        <authorList>
            <person name="Bae J.-W."/>
            <person name="Gim D.-H."/>
        </authorList>
    </citation>
    <scope>NUCLEOTIDE SEQUENCE [LARGE SCALE GENOMIC DNA]</scope>
    <source>
        <strain evidence="9 10">D25</strain>
    </source>
</reference>
<keyword evidence="9" id="KW-0560">Oxidoreductase</keyword>
<dbReference type="InterPro" id="IPR001268">
    <property type="entry name" value="NADH_UbQ_OxRdtase_30kDa_su"/>
</dbReference>
<feature type="domain" description="NADH:ubiquinone oxidoreductase 30kDa subunit" evidence="8">
    <location>
        <begin position="34"/>
        <end position="162"/>
    </location>
</feature>
<dbReference type="Gene3D" id="3.30.460.80">
    <property type="entry name" value="NADH:ubiquinone oxidoreductase, 30kDa subunit"/>
    <property type="match status" value="1"/>
</dbReference>